<sequence length="219" mass="23505">MKAPLLKTFTLAALAMAASQAWSAEYGHVISSVQVLQEVQSPSQNCHYEEVLVQQPRSQGGGALIGAIAGGLLGNTVGRGGGQFAATAVGTLVGAAVGDNLERQNTDTVSQTVRRCSTTMSSQQRVIGYDVTYEYAGQRYTTRLPNDPGEWVPIRVSAEGASNTTVEPMRTVVTSTIIEEPRQVVVYRPAPVYYPPVTVGIGYGWGWGGAGPYHHHRRW</sequence>
<dbReference type="InterPro" id="IPR051407">
    <property type="entry name" value="Bact_OM_lipoprot/Surf_antigen"/>
</dbReference>
<dbReference type="EMBL" id="JBDIVE010000009">
    <property type="protein sequence ID" value="MEN3069823.1"/>
    <property type="molecule type" value="Genomic_DNA"/>
</dbReference>
<evidence type="ECO:0000259" key="4">
    <source>
        <dbReference type="Pfam" id="PF05433"/>
    </source>
</evidence>
<dbReference type="PANTHER" id="PTHR35603:SF2">
    <property type="entry name" value="OUTER MEMBRANE LIPOPROTEIN"/>
    <property type="match status" value="1"/>
</dbReference>
<accession>A0ABU9Z1P9</accession>
<keyword evidence="2" id="KW-0472">Membrane</keyword>
<organism evidence="5 6">
    <name type="scientific">Uliginosibacterium sediminicola</name>
    <dbReference type="NCBI Taxonomy" id="2024550"/>
    <lineage>
        <taxon>Bacteria</taxon>
        <taxon>Pseudomonadati</taxon>
        <taxon>Pseudomonadota</taxon>
        <taxon>Betaproteobacteria</taxon>
        <taxon>Rhodocyclales</taxon>
        <taxon>Zoogloeaceae</taxon>
        <taxon>Uliginosibacterium</taxon>
    </lineage>
</organism>
<gene>
    <name evidence="5" type="ORF">ABDB84_15180</name>
</gene>
<reference evidence="5 6" key="1">
    <citation type="journal article" date="2018" name="Int. J. Syst. Evol. Microbiol.">
        <title>Uliginosibacterium sediminicola sp. nov., isolated from freshwater sediment.</title>
        <authorList>
            <person name="Hwang W.M."/>
            <person name="Kim S.M."/>
            <person name="Kang K."/>
            <person name="Ahn T.Y."/>
        </authorList>
    </citation>
    <scope>NUCLEOTIDE SEQUENCE [LARGE SCALE GENOMIC DNA]</scope>
    <source>
        <strain evidence="5 6">M1-21</strain>
    </source>
</reference>
<dbReference type="InterPro" id="IPR008816">
    <property type="entry name" value="Gly_zipper_2TM_dom"/>
</dbReference>
<protein>
    <submittedName>
        <fullName evidence="5">Glycine zipper 2TM domain-containing protein</fullName>
    </submittedName>
</protein>
<comment type="caution">
    <text evidence="5">The sequence shown here is derived from an EMBL/GenBank/DDBJ whole genome shotgun (WGS) entry which is preliminary data.</text>
</comment>
<name>A0ABU9Z1P9_9RHOO</name>
<feature type="domain" description="Glycine zipper 2TM" evidence="4">
    <location>
        <begin position="61"/>
        <end position="101"/>
    </location>
</feature>
<comment type="subcellular location">
    <subcellularLocation>
        <location evidence="1">Membrane</location>
    </subcellularLocation>
</comment>
<dbReference type="PANTHER" id="PTHR35603">
    <property type="match status" value="1"/>
</dbReference>
<evidence type="ECO:0000256" key="1">
    <source>
        <dbReference type="ARBA" id="ARBA00004370"/>
    </source>
</evidence>
<dbReference type="Pfam" id="PF05433">
    <property type="entry name" value="Rick_17kDa_Anti"/>
    <property type="match status" value="1"/>
</dbReference>
<dbReference type="RefSeq" id="WP_345920597.1">
    <property type="nucleotide sequence ID" value="NZ_JBDIVE010000009.1"/>
</dbReference>
<keyword evidence="3" id="KW-0732">Signal</keyword>
<dbReference type="Proteomes" id="UP001410394">
    <property type="component" value="Unassembled WGS sequence"/>
</dbReference>
<evidence type="ECO:0000256" key="3">
    <source>
        <dbReference type="SAM" id="SignalP"/>
    </source>
</evidence>
<proteinExistence type="predicted"/>
<dbReference type="NCBIfam" id="NF008437">
    <property type="entry name" value="PRK11280.1"/>
    <property type="match status" value="1"/>
</dbReference>
<feature type="chain" id="PRO_5046867811" evidence="3">
    <location>
        <begin position="24"/>
        <end position="219"/>
    </location>
</feature>
<evidence type="ECO:0000256" key="2">
    <source>
        <dbReference type="ARBA" id="ARBA00023136"/>
    </source>
</evidence>
<evidence type="ECO:0000313" key="6">
    <source>
        <dbReference type="Proteomes" id="UP001410394"/>
    </source>
</evidence>
<feature type="signal peptide" evidence="3">
    <location>
        <begin position="1"/>
        <end position="23"/>
    </location>
</feature>
<evidence type="ECO:0000313" key="5">
    <source>
        <dbReference type="EMBL" id="MEN3069823.1"/>
    </source>
</evidence>
<keyword evidence="6" id="KW-1185">Reference proteome</keyword>